<proteinExistence type="predicted"/>
<evidence type="ECO:0000313" key="2">
    <source>
        <dbReference type="EMBL" id="HJB08010.1"/>
    </source>
</evidence>
<feature type="region of interest" description="Disordered" evidence="1">
    <location>
        <begin position="1"/>
        <end position="21"/>
    </location>
</feature>
<protein>
    <submittedName>
        <fullName evidence="2">Uncharacterized protein</fullName>
    </submittedName>
</protein>
<reference evidence="2" key="2">
    <citation type="submission" date="2021-04" db="EMBL/GenBank/DDBJ databases">
        <authorList>
            <person name="Gilroy R."/>
        </authorList>
    </citation>
    <scope>NUCLEOTIDE SEQUENCE</scope>
    <source>
        <strain evidence="2">CHK188-4685</strain>
    </source>
</reference>
<evidence type="ECO:0000313" key="3">
    <source>
        <dbReference type="Proteomes" id="UP000886804"/>
    </source>
</evidence>
<dbReference type="EMBL" id="DWYS01000110">
    <property type="protein sequence ID" value="HJB08010.1"/>
    <property type="molecule type" value="Genomic_DNA"/>
</dbReference>
<dbReference type="AlphaFoldDB" id="A0A9D2L8M0"/>
<comment type="caution">
    <text evidence="2">The sequence shown here is derived from an EMBL/GenBank/DDBJ whole genome shotgun (WGS) entry which is preliminary data.</text>
</comment>
<gene>
    <name evidence="2" type="ORF">H9716_09135</name>
</gene>
<dbReference type="Proteomes" id="UP000886804">
    <property type="component" value="Unassembled WGS sequence"/>
</dbReference>
<organism evidence="2 3">
    <name type="scientific">Candidatus Enterocloster faecavium</name>
    <dbReference type="NCBI Taxonomy" id="2838560"/>
    <lineage>
        <taxon>Bacteria</taxon>
        <taxon>Bacillati</taxon>
        <taxon>Bacillota</taxon>
        <taxon>Clostridia</taxon>
        <taxon>Lachnospirales</taxon>
        <taxon>Lachnospiraceae</taxon>
        <taxon>Enterocloster</taxon>
    </lineage>
</organism>
<reference evidence="2" key="1">
    <citation type="journal article" date="2021" name="PeerJ">
        <title>Extensive microbial diversity within the chicken gut microbiome revealed by metagenomics and culture.</title>
        <authorList>
            <person name="Gilroy R."/>
            <person name="Ravi A."/>
            <person name="Getino M."/>
            <person name="Pursley I."/>
            <person name="Horton D.L."/>
            <person name="Alikhan N.F."/>
            <person name="Baker D."/>
            <person name="Gharbi K."/>
            <person name="Hall N."/>
            <person name="Watson M."/>
            <person name="Adriaenssens E.M."/>
            <person name="Foster-Nyarko E."/>
            <person name="Jarju S."/>
            <person name="Secka A."/>
            <person name="Antonio M."/>
            <person name="Oren A."/>
            <person name="Chaudhuri R.R."/>
            <person name="La Ragione R."/>
            <person name="Hildebrand F."/>
            <person name="Pallen M.J."/>
        </authorList>
    </citation>
    <scope>NUCLEOTIDE SEQUENCE</scope>
    <source>
        <strain evidence="2">CHK188-4685</strain>
    </source>
</reference>
<name>A0A9D2L8M0_9FIRM</name>
<evidence type="ECO:0000256" key="1">
    <source>
        <dbReference type="SAM" id="MobiDB-lite"/>
    </source>
</evidence>
<sequence>MYKNKEGYLDPTAGDAIREADRPPEDLSRAIRLMKFAADCQGFEVIGRIWLRDKKTGMEYK</sequence>
<accession>A0A9D2L8M0</accession>